<evidence type="ECO:0000256" key="1">
    <source>
        <dbReference type="SAM" id="MobiDB-lite"/>
    </source>
</evidence>
<evidence type="ECO:0000313" key="4">
    <source>
        <dbReference type="Proteomes" id="UP001178508"/>
    </source>
</evidence>
<dbReference type="InterPro" id="IPR029526">
    <property type="entry name" value="PGBD"/>
</dbReference>
<reference evidence="3" key="1">
    <citation type="submission" date="2023-08" db="EMBL/GenBank/DDBJ databases">
        <authorList>
            <person name="Alioto T."/>
            <person name="Alioto T."/>
            <person name="Gomez Garrido J."/>
        </authorList>
    </citation>
    <scope>NUCLEOTIDE SEQUENCE</scope>
</reference>
<dbReference type="PANTHER" id="PTHR46599:SF6">
    <property type="entry name" value="DUAL SPECIFICITY PHOSPHATASE 26"/>
    <property type="match status" value="1"/>
</dbReference>
<sequence>MDREGEDDEEEEEEEGVIAGEREEQAKEGLFFLSKHDKIIWSSIAYDKQEQGRKDKGGEAMLPPSPLMQSSLLPPTTGPPEPTEYSLVHARDIASTFFMFITPSIERKILEMTNLEGRQKIGDGWKRMDITVYEQLVPFTGRCPFRQYIPSKPAKYGIKTWVACDSKTSYAWKMQVYTGKAMATDADAAAAAGGGGGGGGGGRRRRRRREDSGPCAGHDPEKNLGMQVLHDVTEGLRDRNVTCDNFFTSYELGQQLLKRKMTMVGTVRKKKPENLPYVPKKNKNVLLVSTKHTEAEVTDCHDRKPVIILDYNRCKGGVDNLDKVIGTYSCRRMTARWPLVVFHNIVDVSSYNAFVIWRELNPEWMPQKRNKRRVFLERLGKALVTPLIERRERLPRTEVSAAVVRGVRRAVSRSRTRGEGEDVEVTEAAGAASGADDPTGARKRCQFCPRAKDNKTSTVCSGCKKYICKSCSLPYRAECAAENFETD</sequence>
<proteinExistence type="predicted"/>
<feature type="domain" description="PiggyBac transposable element-derived protein" evidence="2">
    <location>
        <begin position="130"/>
        <end position="282"/>
    </location>
</feature>
<dbReference type="Pfam" id="PF13843">
    <property type="entry name" value="DDE_Tnp_1_7"/>
    <property type="match status" value="1"/>
</dbReference>
<feature type="region of interest" description="Disordered" evidence="1">
    <location>
        <begin position="1"/>
        <end position="24"/>
    </location>
</feature>
<name>A0AAV1HP41_XYRNO</name>
<dbReference type="Proteomes" id="UP001178508">
    <property type="component" value="Chromosome 24"/>
</dbReference>
<dbReference type="PANTHER" id="PTHR46599">
    <property type="entry name" value="PIGGYBAC TRANSPOSABLE ELEMENT-DERIVED PROTEIN 4"/>
    <property type="match status" value="1"/>
</dbReference>
<protein>
    <submittedName>
        <fullName evidence="3">PiggyBac transposable element-derived protein 4-like</fullName>
    </submittedName>
</protein>
<feature type="compositionally biased region" description="Acidic residues" evidence="1">
    <location>
        <begin position="1"/>
        <end position="16"/>
    </location>
</feature>
<evidence type="ECO:0000259" key="2">
    <source>
        <dbReference type="Pfam" id="PF13843"/>
    </source>
</evidence>
<organism evidence="3 4">
    <name type="scientific">Xyrichtys novacula</name>
    <name type="common">Pearly razorfish</name>
    <name type="synonym">Hemipteronotus novacula</name>
    <dbReference type="NCBI Taxonomy" id="13765"/>
    <lineage>
        <taxon>Eukaryota</taxon>
        <taxon>Metazoa</taxon>
        <taxon>Chordata</taxon>
        <taxon>Craniata</taxon>
        <taxon>Vertebrata</taxon>
        <taxon>Euteleostomi</taxon>
        <taxon>Actinopterygii</taxon>
        <taxon>Neopterygii</taxon>
        <taxon>Teleostei</taxon>
        <taxon>Neoteleostei</taxon>
        <taxon>Acanthomorphata</taxon>
        <taxon>Eupercaria</taxon>
        <taxon>Labriformes</taxon>
        <taxon>Labridae</taxon>
        <taxon>Xyrichtys</taxon>
    </lineage>
</organism>
<feature type="region of interest" description="Disordered" evidence="1">
    <location>
        <begin position="190"/>
        <end position="223"/>
    </location>
</feature>
<dbReference type="AlphaFoldDB" id="A0AAV1HP41"/>
<dbReference type="EMBL" id="OY660887">
    <property type="protein sequence ID" value="CAJ1087251.1"/>
    <property type="molecule type" value="Genomic_DNA"/>
</dbReference>
<gene>
    <name evidence="3" type="ORF">XNOV1_A024626</name>
</gene>
<evidence type="ECO:0000313" key="3">
    <source>
        <dbReference type="EMBL" id="CAJ1087251.1"/>
    </source>
</evidence>
<feature type="region of interest" description="Disordered" evidence="1">
    <location>
        <begin position="50"/>
        <end position="82"/>
    </location>
</feature>
<feature type="compositionally biased region" description="Gly residues" evidence="1">
    <location>
        <begin position="192"/>
        <end position="201"/>
    </location>
</feature>
<keyword evidence="4" id="KW-1185">Reference proteome</keyword>
<feature type="region of interest" description="Disordered" evidence="1">
    <location>
        <begin position="415"/>
        <end position="441"/>
    </location>
</feature>
<accession>A0AAV1HP41</accession>